<dbReference type="GO" id="GO:0043386">
    <property type="term" value="P:mycotoxin biosynthetic process"/>
    <property type="evidence" value="ECO:0007669"/>
    <property type="project" value="InterPro"/>
</dbReference>
<evidence type="ECO:0000313" key="4">
    <source>
        <dbReference type="EMBL" id="PMB69850.1"/>
    </source>
</evidence>
<dbReference type="Proteomes" id="UP000235728">
    <property type="component" value="Unassembled WGS sequence"/>
</dbReference>
<evidence type="ECO:0000313" key="5">
    <source>
        <dbReference type="Proteomes" id="UP000235728"/>
    </source>
</evidence>
<evidence type="ECO:0000256" key="1">
    <source>
        <dbReference type="ARBA" id="ARBA00004685"/>
    </source>
</evidence>
<dbReference type="PANTHER" id="PTHR33365">
    <property type="entry name" value="YALI0B05434P"/>
    <property type="match status" value="1"/>
</dbReference>
<comment type="similarity">
    <text evidence="2">Belongs to the ustYa family.</text>
</comment>
<reference evidence="4 5" key="1">
    <citation type="journal article" date="2016" name="Appl. Microbiol. Biotechnol.">
        <title>Characterization of T-DNA insertion mutants with decreased virulence in the entomopathogenic fungus Beauveria bassiana JEF-007.</title>
        <authorList>
            <person name="Kim S."/>
            <person name="Lee S.J."/>
            <person name="Nai Y.S."/>
            <person name="Yu J.S."/>
            <person name="Lee M.R."/>
            <person name="Yang Y.T."/>
            <person name="Kim J.S."/>
        </authorList>
    </citation>
    <scope>NUCLEOTIDE SEQUENCE [LARGE SCALE GENOMIC DNA]</scope>
    <source>
        <strain evidence="4 5">JEF-007</strain>
    </source>
</reference>
<keyword evidence="3" id="KW-0812">Transmembrane</keyword>
<dbReference type="Pfam" id="PF11807">
    <property type="entry name" value="UstYa"/>
    <property type="match status" value="1"/>
</dbReference>
<keyword evidence="3" id="KW-0472">Membrane</keyword>
<keyword evidence="3" id="KW-1133">Transmembrane helix</keyword>
<comment type="caution">
    <text evidence="4">The sequence shown here is derived from an EMBL/GenBank/DDBJ whole genome shotgun (WGS) entry which is preliminary data.</text>
</comment>
<name>A0A2N6NRE5_BEABA</name>
<organism evidence="4 5">
    <name type="scientific">Beauveria bassiana</name>
    <name type="common">White muscardine disease fungus</name>
    <name type="synonym">Tritirachium shiotae</name>
    <dbReference type="NCBI Taxonomy" id="176275"/>
    <lineage>
        <taxon>Eukaryota</taxon>
        <taxon>Fungi</taxon>
        <taxon>Dikarya</taxon>
        <taxon>Ascomycota</taxon>
        <taxon>Pezizomycotina</taxon>
        <taxon>Sordariomycetes</taxon>
        <taxon>Hypocreomycetidae</taxon>
        <taxon>Hypocreales</taxon>
        <taxon>Cordycipitaceae</taxon>
        <taxon>Beauveria</taxon>
    </lineage>
</organism>
<evidence type="ECO:0000256" key="3">
    <source>
        <dbReference type="SAM" id="Phobius"/>
    </source>
</evidence>
<comment type="pathway">
    <text evidence="1">Mycotoxin biosynthesis.</text>
</comment>
<proteinExistence type="inferred from homology"/>
<gene>
    <name evidence="4" type="ORF">BM221_004497</name>
</gene>
<accession>A0A2N6NRE5</accession>
<sequence length="161" mass="18211">MDSTSDKEDEQPLLFYHPKDVEASNKVPKQIQRLHLVALYLYCIGVSVALGILLAQNRDPNISVYSPANTAISYWRTTFEPGTPDQPSRYQGEPNEVNNQLWEALYKGSRATRITRSEAQKLVNASNVISEGDDEHLIQLEVFHQLHCLINAFLSLQSIDL</sequence>
<protein>
    <submittedName>
        <fullName evidence="4">Uncharacterized protein</fullName>
    </submittedName>
</protein>
<dbReference type="AlphaFoldDB" id="A0A2N6NRE5"/>
<dbReference type="PANTHER" id="PTHR33365:SF4">
    <property type="entry name" value="CYCLOCHLOROTINE BIOSYNTHESIS PROTEIN O"/>
    <property type="match status" value="1"/>
</dbReference>
<feature type="transmembrane region" description="Helical" evidence="3">
    <location>
        <begin position="34"/>
        <end position="55"/>
    </location>
</feature>
<dbReference type="InterPro" id="IPR021765">
    <property type="entry name" value="UstYa-like"/>
</dbReference>
<evidence type="ECO:0000256" key="2">
    <source>
        <dbReference type="ARBA" id="ARBA00035112"/>
    </source>
</evidence>
<dbReference type="EMBL" id="MRVG01000004">
    <property type="protein sequence ID" value="PMB69850.1"/>
    <property type="molecule type" value="Genomic_DNA"/>
</dbReference>